<dbReference type="InterPro" id="IPR018309">
    <property type="entry name" value="Tscrpt_reg_PadR_C"/>
</dbReference>
<reference evidence="3 4" key="1">
    <citation type="submission" date="2016-12" db="EMBL/GenBank/DDBJ databases">
        <title>Complete genome sequence of Microbacterium aurum KACC 15219.</title>
        <authorList>
            <person name="Jung Y."/>
            <person name="Shin J.-H."/>
            <person name="Lee Y.-J."/>
            <person name="Yi H."/>
            <person name="Bahn Y.-S."/>
            <person name="Kim J.F."/>
            <person name="Lee D.-W."/>
        </authorList>
    </citation>
    <scope>NUCLEOTIDE SEQUENCE [LARGE SCALE GENOMIC DNA]</scope>
    <source>
        <strain evidence="3 4">KACC 15219</strain>
    </source>
</reference>
<dbReference type="KEGG" id="maur:BOH66_03740"/>
<gene>
    <name evidence="3" type="ORF">BOH66_03740</name>
</gene>
<dbReference type="InterPro" id="IPR036390">
    <property type="entry name" value="WH_DNA-bd_sf"/>
</dbReference>
<dbReference type="PANTHER" id="PTHR43252">
    <property type="entry name" value="TRANSCRIPTIONAL REGULATOR YQJI"/>
    <property type="match status" value="1"/>
</dbReference>
<dbReference type="OrthoDB" id="3186544at2"/>
<name>A0A1P8U5W6_9MICO</name>
<sequence length="202" mass="22324">MSVKFALLALLSRGPSTAYQLRKDFDATTSQTWPLNIGQVSTTLQRLRRDGLVAQVSTGRDHDRLVGGSGDEHGTVTEPWQLTAEGHAELDSWWQRPVSRQHRGRDELVVKLALAVIVPGVDVTALVQAQRAAVQRLLHDVTRVRREVDAADVTARLVLDSHIFQSEAELRWLDAVEETVARASELPSRGALSMVAPARVLR</sequence>
<evidence type="ECO:0000259" key="2">
    <source>
        <dbReference type="Pfam" id="PF10400"/>
    </source>
</evidence>
<evidence type="ECO:0000313" key="4">
    <source>
        <dbReference type="Proteomes" id="UP000187185"/>
    </source>
</evidence>
<proteinExistence type="predicted"/>
<dbReference type="AlphaFoldDB" id="A0A1P8U5W6"/>
<evidence type="ECO:0000313" key="3">
    <source>
        <dbReference type="EMBL" id="APZ33483.1"/>
    </source>
</evidence>
<dbReference type="STRING" id="36805.BOH66_03740"/>
<dbReference type="Proteomes" id="UP000187185">
    <property type="component" value="Chromosome"/>
</dbReference>
<protein>
    <submittedName>
        <fullName evidence="3">PadR family transcriptional regulator</fullName>
    </submittedName>
</protein>
<keyword evidence="4" id="KW-1185">Reference proteome</keyword>
<feature type="domain" description="Transcription regulator PadR C-terminal" evidence="2">
    <location>
        <begin position="105"/>
        <end position="179"/>
    </location>
</feature>
<dbReference type="RefSeq" id="WP_076689416.1">
    <property type="nucleotide sequence ID" value="NZ_CP018762.1"/>
</dbReference>
<dbReference type="Pfam" id="PF10400">
    <property type="entry name" value="Vir_act_alpha_C"/>
    <property type="match status" value="1"/>
</dbReference>
<dbReference type="EMBL" id="CP018762">
    <property type="protein sequence ID" value="APZ33483.1"/>
    <property type="molecule type" value="Genomic_DNA"/>
</dbReference>
<dbReference type="InterPro" id="IPR036388">
    <property type="entry name" value="WH-like_DNA-bd_sf"/>
</dbReference>
<dbReference type="Pfam" id="PF03551">
    <property type="entry name" value="PadR"/>
    <property type="match status" value="1"/>
</dbReference>
<dbReference type="Gene3D" id="1.10.10.10">
    <property type="entry name" value="Winged helix-like DNA-binding domain superfamily/Winged helix DNA-binding domain"/>
    <property type="match status" value="1"/>
</dbReference>
<dbReference type="InterPro" id="IPR005149">
    <property type="entry name" value="Tscrpt_reg_PadR_N"/>
</dbReference>
<organism evidence="3 4">
    <name type="scientific">Microbacterium aurum</name>
    <dbReference type="NCBI Taxonomy" id="36805"/>
    <lineage>
        <taxon>Bacteria</taxon>
        <taxon>Bacillati</taxon>
        <taxon>Actinomycetota</taxon>
        <taxon>Actinomycetes</taxon>
        <taxon>Micrococcales</taxon>
        <taxon>Microbacteriaceae</taxon>
        <taxon>Microbacterium</taxon>
    </lineage>
</organism>
<evidence type="ECO:0000259" key="1">
    <source>
        <dbReference type="Pfam" id="PF03551"/>
    </source>
</evidence>
<accession>A0A1P8U5W6</accession>
<dbReference type="SUPFAM" id="SSF46785">
    <property type="entry name" value="Winged helix' DNA-binding domain"/>
    <property type="match status" value="1"/>
</dbReference>
<dbReference type="PANTHER" id="PTHR43252:SF6">
    <property type="entry name" value="NEGATIVE TRANSCRIPTION REGULATOR PADR"/>
    <property type="match status" value="1"/>
</dbReference>
<feature type="domain" description="Transcription regulator PadR N-terminal" evidence="1">
    <location>
        <begin position="7"/>
        <end position="57"/>
    </location>
</feature>